<reference evidence="1" key="1">
    <citation type="submission" date="2016-02" db="EMBL/GenBank/DDBJ databases">
        <title>WGS assembly of Manihot esculenta.</title>
        <authorList>
            <person name="Bredeson J.V."/>
            <person name="Prochnik S.E."/>
            <person name="Lyons J.B."/>
            <person name="Schmutz J."/>
            <person name="Grimwood J."/>
            <person name="Vrebalov J."/>
            <person name="Bart R.S."/>
            <person name="Amuge T."/>
            <person name="Ferguson M.E."/>
            <person name="Green R."/>
            <person name="Putnam N."/>
            <person name="Stites J."/>
            <person name="Rounsley S."/>
            <person name="Rokhsar D.S."/>
        </authorList>
    </citation>
    <scope>NUCLEOTIDE SEQUENCE [LARGE SCALE GENOMIC DNA]</scope>
    <source>
        <tissue evidence="1">Leaf</tissue>
    </source>
</reference>
<name>A0A2C9VN70_MANES</name>
<accession>A0A2C9VN70</accession>
<proteinExistence type="predicted"/>
<dbReference type="EMBL" id="CM004392">
    <property type="protein sequence ID" value="OAY46507.1"/>
    <property type="molecule type" value="Genomic_DNA"/>
</dbReference>
<gene>
    <name evidence="1" type="ORF">MANES_06G005100</name>
</gene>
<protein>
    <submittedName>
        <fullName evidence="1">Uncharacterized protein</fullName>
    </submittedName>
</protein>
<dbReference type="AlphaFoldDB" id="A0A2C9VN70"/>
<organism evidence="1">
    <name type="scientific">Manihot esculenta</name>
    <name type="common">Cassava</name>
    <name type="synonym">Jatropha manihot</name>
    <dbReference type="NCBI Taxonomy" id="3983"/>
    <lineage>
        <taxon>Eukaryota</taxon>
        <taxon>Viridiplantae</taxon>
        <taxon>Streptophyta</taxon>
        <taxon>Embryophyta</taxon>
        <taxon>Tracheophyta</taxon>
        <taxon>Spermatophyta</taxon>
        <taxon>Magnoliopsida</taxon>
        <taxon>eudicotyledons</taxon>
        <taxon>Gunneridae</taxon>
        <taxon>Pentapetalae</taxon>
        <taxon>rosids</taxon>
        <taxon>fabids</taxon>
        <taxon>Malpighiales</taxon>
        <taxon>Euphorbiaceae</taxon>
        <taxon>Crotonoideae</taxon>
        <taxon>Manihoteae</taxon>
        <taxon>Manihot</taxon>
    </lineage>
</organism>
<sequence length="184" mass="21377">MGETPFSLTCGTEAVIPAEFQVLSKEQLILKQLATRRFIFRTRSVEGNKECGVHSHGKVHRIIVFIHDKVHLLQKIAQKAITNNKESILPKYYESLTITLRLSKHSFQLIKTIPIFILIICTREKRLTRHKVVHPLKVLARMTFLQFLHRSLLEDDICIRRTIGSTIRLLLKILCLLPQFLNFL</sequence>
<evidence type="ECO:0000313" key="1">
    <source>
        <dbReference type="EMBL" id="OAY46507.1"/>
    </source>
</evidence>